<keyword evidence="9" id="KW-1185">Reference proteome</keyword>
<dbReference type="FunFam" id="3.90.70.10:FF:000006">
    <property type="entry name" value="Cathepsin S"/>
    <property type="match status" value="1"/>
</dbReference>
<dbReference type="OrthoDB" id="498368at2759"/>
<feature type="domain" description="Cathepsin propeptide inhibitor" evidence="7">
    <location>
        <begin position="48"/>
        <end position="104"/>
    </location>
</feature>
<dbReference type="InterPro" id="IPR013201">
    <property type="entry name" value="Prot_inhib_I29"/>
</dbReference>
<keyword evidence="4" id="KW-0788">Thiol protease</keyword>
<dbReference type="InterPro" id="IPR013128">
    <property type="entry name" value="Peptidase_C1A"/>
</dbReference>
<dbReference type="InterPro" id="IPR000668">
    <property type="entry name" value="Peptidase_C1A_C"/>
</dbReference>
<protein>
    <recommendedName>
        <fullName evidence="10">Peptidase C1A papain C-terminal domain-containing protein</fullName>
    </recommendedName>
</protein>
<dbReference type="InterPro" id="IPR025660">
    <property type="entry name" value="Pept_his_AS"/>
</dbReference>
<feature type="transmembrane region" description="Helical" evidence="5">
    <location>
        <begin position="12"/>
        <end position="37"/>
    </location>
</feature>
<evidence type="ECO:0000256" key="5">
    <source>
        <dbReference type="SAM" id="Phobius"/>
    </source>
</evidence>
<evidence type="ECO:0000256" key="1">
    <source>
        <dbReference type="ARBA" id="ARBA00008455"/>
    </source>
</evidence>
<keyword evidence="5" id="KW-1133">Transmembrane helix</keyword>
<feature type="domain" description="Peptidase C1A papain C-terminal" evidence="6">
    <location>
        <begin position="138"/>
        <end position="353"/>
    </location>
</feature>
<dbReference type="Pfam" id="PF00112">
    <property type="entry name" value="Peptidase_C1"/>
    <property type="match status" value="1"/>
</dbReference>
<dbReference type="PANTHER" id="PTHR12411">
    <property type="entry name" value="CYSTEINE PROTEASE FAMILY C1-RELATED"/>
    <property type="match status" value="1"/>
</dbReference>
<evidence type="ECO:0000259" key="6">
    <source>
        <dbReference type="SMART" id="SM00645"/>
    </source>
</evidence>
<dbReference type="CDD" id="cd02248">
    <property type="entry name" value="Peptidase_C1A"/>
    <property type="match status" value="1"/>
</dbReference>
<evidence type="ECO:0000256" key="4">
    <source>
        <dbReference type="ARBA" id="ARBA00022807"/>
    </source>
</evidence>
<dbReference type="InterPro" id="IPR039417">
    <property type="entry name" value="Peptidase_C1A_papain-like"/>
</dbReference>
<dbReference type="GO" id="GO:0006508">
    <property type="term" value="P:proteolysis"/>
    <property type="evidence" value="ECO:0007669"/>
    <property type="project" value="UniProtKB-KW"/>
</dbReference>
<dbReference type="AlphaFoldDB" id="A0A6H5I0B9"/>
<dbReference type="Proteomes" id="UP000479000">
    <property type="component" value="Unassembled WGS sequence"/>
</dbReference>
<accession>A0A6H5I0B9</accession>
<evidence type="ECO:0000256" key="3">
    <source>
        <dbReference type="ARBA" id="ARBA00022801"/>
    </source>
</evidence>
<evidence type="ECO:0000313" key="8">
    <source>
        <dbReference type="EMBL" id="CAB0021061.1"/>
    </source>
</evidence>
<keyword evidence="5" id="KW-0812">Transmembrane</keyword>
<sequence length="370" mass="41348">MALICQSKYVTFVCGLFFLTVSIIGVIYTISILIQWLSRGKGLENDSKREFKKEYATPEEEAQRRGIFLNNKRHIDEHNKLYDDGLKSYELSLNHFADQTLDEIVSKRRLLKKERIDLGARTLNKDQPIQFESSGKTLPESVDWRKSGIVSPIKSQGDCLACYAVVAAEAIEAQYARIHGQQILFSAQQIVDCSSPEGNFGCHGGMVDWSYQYVMRAGGLMSESDYPYTAEDNVCAFNKSNVAVSITNYVEIKNGSEIALQEAVADYGPVSVSIDTGSFDWYYFTGTGIFDHPDCFAEVNHGVLVVGYGSDNGTDYWIVKNSYGYSFGDEGYIKMSRNKNNQCSIASYANFPVIGQWKRVSTSANGKISE</sequence>
<evidence type="ECO:0000259" key="7">
    <source>
        <dbReference type="SMART" id="SM00848"/>
    </source>
</evidence>
<dbReference type="PRINTS" id="PR00705">
    <property type="entry name" value="PAPAIN"/>
</dbReference>
<dbReference type="GO" id="GO:0008234">
    <property type="term" value="F:cysteine-type peptidase activity"/>
    <property type="evidence" value="ECO:0007669"/>
    <property type="project" value="UniProtKB-KW"/>
</dbReference>
<keyword evidence="5" id="KW-0472">Membrane</keyword>
<dbReference type="SMART" id="SM00848">
    <property type="entry name" value="Inhibitor_I29"/>
    <property type="match status" value="1"/>
</dbReference>
<gene>
    <name evidence="8" type="ORF">NTEN_LOCUS24586</name>
</gene>
<dbReference type="EMBL" id="CADCXU010036254">
    <property type="protein sequence ID" value="CAB0021061.1"/>
    <property type="molecule type" value="Genomic_DNA"/>
</dbReference>
<proteinExistence type="inferred from homology"/>
<dbReference type="PROSITE" id="PS00639">
    <property type="entry name" value="THIOL_PROTEASE_HIS"/>
    <property type="match status" value="1"/>
</dbReference>
<evidence type="ECO:0000256" key="2">
    <source>
        <dbReference type="ARBA" id="ARBA00022670"/>
    </source>
</evidence>
<organism evidence="8 9">
    <name type="scientific">Nesidiocoris tenuis</name>
    <dbReference type="NCBI Taxonomy" id="355587"/>
    <lineage>
        <taxon>Eukaryota</taxon>
        <taxon>Metazoa</taxon>
        <taxon>Ecdysozoa</taxon>
        <taxon>Arthropoda</taxon>
        <taxon>Hexapoda</taxon>
        <taxon>Insecta</taxon>
        <taxon>Pterygota</taxon>
        <taxon>Neoptera</taxon>
        <taxon>Paraneoptera</taxon>
        <taxon>Hemiptera</taxon>
        <taxon>Heteroptera</taxon>
        <taxon>Panheteroptera</taxon>
        <taxon>Cimicomorpha</taxon>
        <taxon>Miridae</taxon>
        <taxon>Dicyphina</taxon>
        <taxon>Nesidiocoris</taxon>
    </lineage>
</organism>
<evidence type="ECO:0000313" key="9">
    <source>
        <dbReference type="Proteomes" id="UP000479000"/>
    </source>
</evidence>
<evidence type="ECO:0008006" key="10">
    <source>
        <dbReference type="Google" id="ProtNLM"/>
    </source>
</evidence>
<keyword evidence="3" id="KW-0378">Hydrolase</keyword>
<reference evidence="8 9" key="1">
    <citation type="submission" date="2020-02" db="EMBL/GenBank/DDBJ databases">
        <authorList>
            <person name="Ferguson B K."/>
        </authorList>
    </citation>
    <scope>NUCLEOTIDE SEQUENCE [LARGE SCALE GENOMIC DNA]</scope>
</reference>
<name>A0A6H5I0B9_9HEMI</name>
<comment type="similarity">
    <text evidence="1">Belongs to the peptidase C1 family.</text>
</comment>
<dbReference type="SMART" id="SM00645">
    <property type="entry name" value="Pept_C1"/>
    <property type="match status" value="1"/>
</dbReference>
<dbReference type="Pfam" id="PF08246">
    <property type="entry name" value="Inhibitor_I29"/>
    <property type="match status" value="1"/>
</dbReference>
<dbReference type="InterPro" id="IPR038765">
    <property type="entry name" value="Papain-like_cys_pep_sf"/>
</dbReference>
<dbReference type="SUPFAM" id="SSF54001">
    <property type="entry name" value="Cysteine proteinases"/>
    <property type="match status" value="1"/>
</dbReference>
<keyword evidence="2" id="KW-0645">Protease</keyword>
<dbReference type="Gene3D" id="3.90.70.10">
    <property type="entry name" value="Cysteine proteinases"/>
    <property type="match status" value="1"/>
</dbReference>